<name>A0ABX1JJA9_9PSEU</name>
<dbReference type="EMBL" id="JAAXLS010000072">
    <property type="protein sequence ID" value="NKQ58955.1"/>
    <property type="molecule type" value="Genomic_DNA"/>
</dbReference>
<dbReference type="RefSeq" id="WP_168523272.1">
    <property type="nucleotide sequence ID" value="NZ_JAAXLS010000072.1"/>
</dbReference>
<sequence length="296" mass="32636">MVEHEVDTVVEVARTADQCATAVRGTAYGRLEAVLRESSHHEELLALWVRLLVTVTPEDLAAEMVDELWRRDMSEWLVAIEHFLDYAHERRTRSLEAFVAEVVSWPWALQVPFARIMLTTIAKSLPEDILPSHYLVARGMLIEAAEEAGCPGLISALTGLVAQGWRQRDRPAMRLAFDLTRQVHRELPDRRTRHQAIAAFALVLGQGRAQEPVTVTTHGGARTLSEHDDPTTAPGAERATVVAARVVRHAASGALERIDAELADQAPGEQELVSVLLALTLAAATRLRNDAHTCLP</sequence>
<keyword evidence="2" id="KW-1185">Reference proteome</keyword>
<proteinExistence type="predicted"/>
<organism evidence="1 2">
    <name type="scientific">Amycolatopsis acididurans</name>
    <dbReference type="NCBI Taxonomy" id="2724524"/>
    <lineage>
        <taxon>Bacteria</taxon>
        <taxon>Bacillati</taxon>
        <taxon>Actinomycetota</taxon>
        <taxon>Actinomycetes</taxon>
        <taxon>Pseudonocardiales</taxon>
        <taxon>Pseudonocardiaceae</taxon>
        <taxon>Amycolatopsis</taxon>
    </lineage>
</organism>
<comment type="caution">
    <text evidence="1">The sequence shown here is derived from an EMBL/GenBank/DDBJ whole genome shotgun (WGS) entry which is preliminary data.</text>
</comment>
<evidence type="ECO:0000313" key="1">
    <source>
        <dbReference type="EMBL" id="NKQ58955.1"/>
    </source>
</evidence>
<dbReference type="Proteomes" id="UP000715441">
    <property type="component" value="Unassembled WGS sequence"/>
</dbReference>
<evidence type="ECO:0000313" key="2">
    <source>
        <dbReference type="Proteomes" id="UP000715441"/>
    </source>
</evidence>
<reference evidence="1 2" key="1">
    <citation type="submission" date="2020-04" db="EMBL/GenBank/DDBJ databases">
        <title>Novel species.</title>
        <authorList>
            <person name="Teo W.F.A."/>
            <person name="Lipun K."/>
            <person name="Srisuk N."/>
            <person name="Duangmal K."/>
        </authorList>
    </citation>
    <scope>NUCLEOTIDE SEQUENCE [LARGE SCALE GENOMIC DNA]</scope>
    <source>
        <strain evidence="1 2">K13G38</strain>
    </source>
</reference>
<protein>
    <submittedName>
        <fullName evidence="1">Uncharacterized protein</fullName>
    </submittedName>
</protein>
<accession>A0ABX1JJA9</accession>
<gene>
    <name evidence="1" type="ORF">HFP15_39540</name>
</gene>